<feature type="transmembrane region" description="Helical" evidence="1">
    <location>
        <begin position="148"/>
        <end position="169"/>
    </location>
</feature>
<dbReference type="GO" id="GO:0005783">
    <property type="term" value="C:endoplasmic reticulum"/>
    <property type="evidence" value="ECO:0007669"/>
    <property type="project" value="TreeGrafter"/>
</dbReference>
<dbReference type="eggNOG" id="ENOG502S4TY">
    <property type="taxonomic scope" value="Eukaryota"/>
</dbReference>
<dbReference type="RefSeq" id="XP_007374810.1">
    <property type="nucleotide sequence ID" value="XM_007374748.1"/>
</dbReference>
<gene>
    <name evidence="3" type="ORF">SPAPADRAFT_60630</name>
</gene>
<evidence type="ECO:0000313" key="3">
    <source>
        <dbReference type="EMBL" id="EGW33295.1"/>
    </source>
</evidence>
<reference evidence="3 4" key="1">
    <citation type="journal article" date="2011" name="Proc. Natl. Acad. Sci. U.S.A.">
        <title>Comparative genomics of xylose-fermenting fungi for enhanced biofuel production.</title>
        <authorList>
            <person name="Wohlbach D.J."/>
            <person name="Kuo A."/>
            <person name="Sato T.K."/>
            <person name="Potts K.M."/>
            <person name="Salamov A.A."/>
            <person name="LaButti K.M."/>
            <person name="Sun H."/>
            <person name="Clum A."/>
            <person name="Pangilinan J.L."/>
            <person name="Lindquist E.A."/>
            <person name="Lucas S."/>
            <person name="Lapidus A."/>
            <person name="Jin M."/>
            <person name="Gunawan C."/>
            <person name="Balan V."/>
            <person name="Dale B.E."/>
            <person name="Jeffries T.W."/>
            <person name="Zinkel R."/>
            <person name="Barry K.W."/>
            <person name="Grigoriev I.V."/>
            <person name="Gasch A.P."/>
        </authorList>
    </citation>
    <scope>NUCLEOTIDE SEQUENCE [LARGE SCALE GENOMIC DNA]</scope>
    <source>
        <strain evidence="4">NRRL Y-27907 / 11-Y1</strain>
    </source>
</reference>
<dbReference type="GO" id="GO:0032933">
    <property type="term" value="P:SREBP signaling pathway"/>
    <property type="evidence" value="ECO:0007669"/>
    <property type="project" value="InterPro"/>
</dbReference>
<dbReference type="PANTHER" id="PTHR39405:SF1">
    <property type="entry name" value="DSC E3 UBIQUITIN LIGASE COMPLEX SUBUNIT 4"/>
    <property type="match status" value="1"/>
</dbReference>
<dbReference type="EMBL" id="GL996501">
    <property type="protein sequence ID" value="EGW33295.1"/>
    <property type="molecule type" value="Genomic_DNA"/>
</dbReference>
<dbReference type="OMA" id="FIQLVFH"/>
<proteinExistence type="predicted"/>
<keyword evidence="1" id="KW-1133">Transmembrane helix</keyword>
<keyword evidence="1" id="KW-0472">Membrane</keyword>
<dbReference type="HOGENOM" id="CLU_074141_0_0_1"/>
<dbReference type="InterPro" id="IPR013715">
    <property type="entry name" value="DUF1746"/>
</dbReference>
<organism evidence="4">
    <name type="scientific">Spathaspora passalidarum (strain NRRL Y-27907 / 11-Y1)</name>
    <dbReference type="NCBI Taxonomy" id="619300"/>
    <lineage>
        <taxon>Eukaryota</taxon>
        <taxon>Fungi</taxon>
        <taxon>Dikarya</taxon>
        <taxon>Ascomycota</taxon>
        <taxon>Saccharomycotina</taxon>
        <taxon>Pichiomycetes</taxon>
        <taxon>Debaryomycetaceae</taxon>
        <taxon>Spathaspora</taxon>
    </lineage>
</organism>
<feature type="domain" description="DUF1746" evidence="2">
    <location>
        <begin position="45"/>
        <end position="162"/>
    </location>
</feature>
<evidence type="ECO:0000256" key="1">
    <source>
        <dbReference type="SAM" id="Phobius"/>
    </source>
</evidence>
<dbReference type="PANTHER" id="PTHR39405">
    <property type="entry name" value="DSC E3 UBIQUITIN LIGASE COMPLEX SUBUNIT 4"/>
    <property type="match status" value="1"/>
</dbReference>
<evidence type="ECO:0000259" key="2">
    <source>
        <dbReference type="Pfam" id="PF08508"/>
    </source>
</evidence>
<keyword evidence="1" id="KW-0812">Transmembrane</keyword>
<evidence type="ECO:0000313" key="4">
    <source>
        <dbReference type="Proteomes" id="UP000000709"/>
    </source>
</evidence>
<dbReference type="KEGG" id="spaa:SPAPADRAFT_60630"/>
<feature type="transmembrane region" description="Helical" evidence="1">
    <location>
        <begin position="101"/>
        <end position="120"/>
    </location>
</feature>
<dbReference type="OrthoDB" id="5428737at2759"/>
<dbReference type="AlphaFoldDB" id="G3ALQ2"/>
<dbReference type="InterPro" id="IPR038967">
    <property type="entry name" value="Dsc4-like"/>
</dbReference>
<dbReference type="Proteomes" id="UP000000709">
    <property type="component" value="Unassembled WGS sequence"/>
</dbReference>
<protein>
    <recommendedName>
        <fullName evidence="2">DUF1746 domain-containing protein</fullName>
    </recommendedName>
</protein>
<dbReference type="GO" id="GO:0044695">
    <property type="term" value="C:Dsc E3 ubiquitin ligase complex"/>
    <property type="evidence" value="ECO:0007669"/>
    <property type="project" value="InterPro"/>
</dbReference>
<keyword evidence="4" id="KW-1185">Reference proteome</keyword>
<dbReference type="GeneID" id="18873497"/>
<sequence length="249" mass="28563">MNINLEQYVREFTTRQYPTQEQTITNNKQILYKRKKFFLRDLRESIRTIEIVLIAIIYLRDISLLRLFIRVMIHFGIVNIHPPAGISIEVSEAHKKSMIKIALLNVISGNIICILLHLLFGVQEGGTLYGGISIEFIGERVPYNRFELILLDLFVFFIQLVFHNIVGVLNDSEILESPQQATELVESGSLDRAHIEGDGYDGNVFLLSMDLIGNIKRVLRHDIYIQRIDTPNVQAQDIPGAFHSRSVFV</sequence>
<dbReference type="Pfam" id="PF08508">
    <property type="entry name" value="DUF1746"/>
    <property type="match status" value="1"/>
</dbReference>
<dbReference type="InParanoid" id="G3ALQ2"/>
<accession>G3ALQ2</accession>
<name>G3ALQ2_SPAPN</name>